<dbReference type="AlphaFoldDB" id="A0A439DW16"/>
<sequence length="414" mass="43429">MNTRALRRSAAAGICAAVTLTSCGFGGVNTLPLPGAVASGPGNDFYHVQIANIGTLESNSPVMIDDVVVGSVGTIDVVDWHAEVEVRVKPGTVVPANALATVGQTSLLGSMHVALDPPIGEPPAGRLQPGSTIALNRSSTYPSTEQTLSSLSVIVNAGGLGQIGDFIHSTATALSGREADVRDLIARLDTFVGTVDEQRDRFAASIEALDRLTGVLAAQRSDITDALHTVPPALDVLLQERVQLVTAMQKLGEFSDTATELINSTQDDLVRNLTNLEPTLKALADVGPYLGTVVAYLPTYPFSQNFIDRAIRGDYINIFAAMDLTVPRLKRSLFLGTRWGDPNADFVPAPGDPVHLNYTYAPLNVGMTPPAPLDVPRPQTAPDPVAPSVLPVAPPVPTPPSPAIFAGPYPAGES</sequence>
<gene>
    <name evidence="4" type="ORF">MELE44368_16315</name>
</gene>
<dbReference type="GO" id="GO:0005576">
    <property type="term" value="C:extracellular region"/>
    <property type="evidence" value="ECO:0007669"/>
    <property type="project" value="TreeGrafter"/>
</dbReference>
<dbReference type="Proteomes" id="UP000287177">
    <property type="component" value="Unassembled WGS sequence"/>
</dbReference>
<dbReference type="RefSeq" id="WP_409366111.1">
    <property type="nucleotide sequence ID" value="NZ_ATDN01000010.1"/>
</dbReference>
<comment type="caution">
    <text evidence="4">The sequence shown here is derived from an EMBL/GenBank/DDBJ whole genome shotgun (WGS) entry which is preliminary data.</text>
</comment>
<reference evidence="4 5" key="1">
    <citation type="submission" date="2013-06" db="EMBL/GenBank/DDBJ databases">
        <title>The draft sequence of the Mycobacterium elephantis genome.</title>
        <authorList>
            <person name="Pettersson F.B."/>
            <person name="Das S."/>
            <person name="Dasgupta S."/>
            <person name="Bhattacharya A."/>
            <person name="Kirsebom L.A."/>
        </authorList>
    </citation>
    <scope>NUCLEOTIDE SEQUENCE [LARGE SCALE GENOMIC DNA]</scope>
    <source>
        <strain evidence="4 5">DSM 44368</strain>
    </source>
</reference>
<dbReference type="EMBL" id="ATDN01000010">
    <property type="protein sequence ID" value="RWA21286.1"/>
    <property type="molecule type" value="Genomic_DNA"/>
</dbReference>
<feature type="domain" description="Mce/MlaD" evidence="2">
    <location>
        <begin position="46"/>
        <end position="118"/>
    </location>
</feature>
<dbReference type="PROSITE" id="PS51257">
    <property type="entry name" value="PROKAR_LIPOPROTEIN"/>
    <property type="match status" value="1"/>
</dbReference>
<evidence type="ECO:0000259" key="3">
    <source>
        <dbReference type="Pfam" id="PF11887"/>
    </source>
</evidence>
<keyword evidence="5" id="KW-1185">Reference proteome</keyword>
<feature type="domain" description="Mammalian cell entry C-terminal" evidence="3">
    <location>
        <begin position="125"/>
        <end position="295"/>
    </location>
</feature>
<feature type="compositionally biased region" description="Pro residues" evidence="1">
    <location>
        <begin position="392"/>
        <end position="402"/>
    </location>
</feature>
<dbReference type="PANTHER" id="PTHR33371:SF15">
    <property type="entry name" value="LIPOPROTEIN LPRN"/>
    <property type="match status" value="1"/>
</dbReference>
<evidence type="ECO:0000313" key="5">
    <source>
        <dbReference type="Proteomes" id="UP000287177"/>
    </source>
</evidence>
<name>A0A439DW16_9MYCO</name>
<dbReference type="PANTHER" id="PTHR33371">
    <property type="entry name" value="INTERMEMBRANE PHOSPHOLIPID TRANSPORT SYSTEM BINDING PROTEIN MLAD-RELATED"/>
    <property type="match status" value="1"/>
</dbReference>
<dbReference type="Pfam" id="PF02470">
    <property type="entry name" value="MlaD"/>
    <property type="match status" value="1"/>
</dbReference>
<evidence type="ECO:0000313" key="4">
    <source>
        <dbReference type="EMBL" id="RWA21286.1"/>
    </source>
</evidence>
<dbReference type="InterPro" id="IPR052336">
    <property type="entry name" value="MlaD_Phospholipid_Transporter"/>
</dbReference>
<dbReference type="InterPro" id="IPR005693">
    <property type="entry name" value="Mce"/>
</dbReference>
<dbReference type="InterPro" id="IPR024516">
    <property type="entry name" value="Mce_C"/>
</dbReference>
<feature type="region of interest" description="Disordered" evidence="1">
    <location>
        <begin position="371"/>
        <end position="414"/>
    </location>
</feature>
<organism evidence="4 5">
    <name type="scientific">Mycolicibacterium elephantis DSM 44368</name>
    <dbReference type="NCBI Taxonomy" id="1335622"/>
    <lineage>
        <taxon>Bacteria</taxon>
        <taxon>Bacillati</taxon>
        <taxon>Actinomycetota</taxon>
        <taxon>Actinomycetes</taxon>
        <taxon>Mycobacteriales</taxon>
        <taxon>Mycobacteriaceae</taxon>
        <taxon>Mycolicibacterium</taxon>
    </lineage>
</organism>
<dbReference type="InterPro" id="IPR003399">
    <property type="entry name" value="Mce/MlaD"/>
</dbReference>
<proteinExistence type="predicted"/>
<dbReference type="NCBIfam" id="TIGR00996">
    <property type="entry name" value="Mtu_fam_mce"/>
    <property type="match status" value="1"/>
</dbReference>
<accession>A0A439DW16</accession>
<feature type="compositionally biased region" description="Pro residues" evidence="1">
    <location>
        <begin position="371"/>
        <end position="385"/>
    </location>
</feature>
<evidence type="ECO:0000259" key="2">
    <source>
        <dbReference type="Pfam" id="PF02470"/>
    </source>
</evidence>
<protein>
    <submittedName>
        <fullName evidence="4">Mammalian cell entry protein</fullName>
    </submittedName>
</protein>
<evidence type="ECO:0000256" key="1">
    <source>
        <dbReference type="SAM" id="MobiDB-lite"/>
    </source>
</evidence>
<dbReference type="Pfam" id="PF11887">
    <property type="entry name" value="Mce4_CUP1"/>
    <property type="match status" value="1"/>
</dbReference>